<sequence length="79" mass="8857">MGSMHKLDLEKANDHVMERSSSAVKRVLKNTFGMVPVAEDLENLSEEDVKHMKKRQLQEILKGLVCGGLGMLQICKTEC</sequence>
<name>A0A9D4VER9_ADICA</name>
<comment type="caution">
    <text evidence="1">The sequence shown here is derived from an EMBL/GenBank/DDBJ whole genome shotgun (WGS) entry which is preliminary data.</text>
</comment>
<evidence type="ECO:0000313" key="2">
    <source>
        <dbReference type="Proteomes" id="UP000886520"/>
    </source>
</evidence>
<gene>
    <name evidence="1" type="ORF">GOP47_0000864</name>
</gene>
<reference evidence="1" key="1">
    <citation type="submission" date="2021-01" db="EMBL/GenBank/DDBJ databases">
        <title>Adiantum capillus-veneris genome.</title>
        <authorList>
            <person name="Fang Y."/>
            <person name="Liao Q."/>
        </authorList>
    </citation>
    <scope>NUCLEOTIDE SEQUENCE</scope>
    <source>
        <strain evidence="1">H3</strain>
        <tissue evidence="1">Leaf</tissue>
    </source>
</reference>
<dbReference type="OrthoDB" id="10492420at2759"/>
<proteinExistence type="predicted"/>
<protein>
    <submittedName>
        <fullName evidence="1">Uncharacterized protein</fullName>
    </submittedName>
</protein>
<keyword evidence="2" id="KW-1185">Reference proteome</keyword>
<organism evidence="1 2">
    <name type="scientific">Adiantum capillus-veneris</name>
    <name type="common">Maidenhair fern</name>
    <dbReference type="NCBI Taxonomy" id="13818"/>
    <lineage>
        <taxon>Eukaryota</taxon>
        <taxon>Viridiplantae</taxon>
        <taxon>Streptophyta</taxon>
        <taxon>Embryophyta</taxon>
        <taxon>Tracheophyta</taxon>
        <taxon>Polypodiopsida</taxon>
        <taxon>Polypodiidae</taxon>
        <taxon>Polypodiales</taxon>
        <taxon>Pteridineae</taxon>
        <taxon>Pteridaceae</taxon>
        <taxon>Vittarioideae</taxon>
        <taxon>Adiantum</taxon>
    </lineage>
</organism>
<evidence type="ECO:0000313" key="1">
    <source>
        <dbReference type="EMBL" id="KAI5084695.1"/>
    </source>
</evidence>
<accession>A0A9D4VER9</accession>
<dbReference type="Proteomes" id="UP000886520">
    <property type="component" value="Chromosome 1"/>
</dbReference>
<dbReference type="EMBL" id="JABFUD020000001">
    <property type="protein sequence ID" value="KAI5084695.1"/>
    <property type="molecule type" value="Genomic_DNA"/>
</dbReference>
<dbReference type="AlphaFoldDB" id="A0A9D4VER9"/>